<keyword evidence="1" id="KW-1133">Transmembrane helix</keyword>
<evidence type="ECO:0000313" key="3">
    <source>
        <dbReference type="Proteomes" id="UP000273083"/>
    </source>
</evidence>
<dbReference type="Proteomes" id="UP000273083">
    <property type="component" value="Unassembled WGS sequence"/>
</dbReference>
<gene>
    <name evidence="2" type="ORF">EDD66_11542</name>
</gene>
<keyword evidence="1" id="KW-0472">Membrane</keyword>
<name>A0A3N1XC68_9FIRM</name>
<protein>
    <submittedName>
        <fullName evidence="2">Uncharacterized protein</fullName>
    </submittedName>
</protein>
<dbReference type="EMBL" id="RJVG01000015">
    <property type="protein sequence ID" value="ROR22357.1"/>
    <property type="molecule type" value="Genomic_DNA"/>
</dbReference>
<proteinExistence type="predicted"/>
<dbReference type="RefSeq" id="WP_123610799.1">
    <property type="nucleotide sequence ID" value="NZ_RJVG01000015.1"/>
</dbReference>
<dbReference type="OrthoDB" id="1747159at2"/>
<keyword evidence="3" id="KW-1185">Reference proteome</keyword>
<reference evidence="2 3" key="1">
    <citation type="submission" date="2018-11" db="EMBL/GenBank/DDBJ databases">
        <title>Genomic Encyclopedia of Type Strains, Phase IV (KMG-IV): sequencing the most valuable type-strain genomes for metagenomic binning, comparative biology and taxonomic classification.</title>
        <authorList>
            <person name="Goeker M."/>
        </authorList>
    </citation>
    <scope>NUCLEOTIDE SEQUENCE [LARGE SCALE GENOMIC DNA]</scope>
    <source>
        <strain evidence="2 3">DSM 26537</strain>
    </source>
</reference>
<keyword evidence="1" id="KW-0812">Transmembrane</keyword>
<sequence length="332" mass="39299">MANRKKIINNNLMIILFTILTIIIFSFPFKNFQNQNDVKMVMGGTYYIQSTVTDENTMIYKNDDVETYYRPSKLPVLNNRNYNISFLDDYYKKDWSKITLPDELFKTPEDMILNYFSILRDAANPEEGKHAGCGTIGHAMTPYPFAYTFLSSPFKEKLSFEQYLESFENILHLNLIKYKEIPVYNNSNTIRYFVEIETIEGSEKSVAYFGYYYGYVDLIKENDLFKISNLEFHGEDYLCAPMHGWAWDAEGVVDVKYGGWCSLVKERYPTQKEDYVKKIYFKGTDDNDYMIEFFQLTNDNDIEIAQYMKTKDEDWKLIKIDPEECLKEKNKR</sequence>
<evidence type="ECO:0000256" key="1">
    <source>
        <dbReference type="SAM" id="Phobius"/>
    </source>
</evidence>
<evidence type="ECO:0000313" key="2">
    <source>
        <dbReference type="EMBL" id="ROR22357.1"/>
    </source>
</evidence>
<comment type="caution">
    <text evidence="2">The sequence shown here is derived from an EMBL/GenBank/DDBJ whole genome shotgun (WGS) entry which is preliminary data.</text>
</comment>
<organism evidence="2 3">
    <name type="scientific">Mobilisporobacter senegalensis</name>
    <dbReference type="NCBI Taxonomy" id="1329262"/>
    <lineage>
        <taxon>Bacteria</taxon>
        <taxon>Bacillati</taxon>
        <taxon>Bacillota</taxon>
        <taxon>Clostridia</taxon>
        <taxon>Lachnospirales</taxon>
        <taxon>Lachnospiraceae</taxon>
        <taxon>Mobilisporobacter</taxon>
    </lineage>
</organism>
<accession>A0A3N1XC68</accession>
<feature type="transmembrane region" description="Helical" evidence="1">
    <location>
        <begin position="12"/>
        <end position="29"/>
    </location>
</feature>
<dbReference type="AlphaFoldDB" id="A0A3N1XC68"/>